<dbReference type="AlphaFoldDB" id="A0A7W6INA2"/>
<keyword evidence="2" id="KW-1185">Reference proteome</keyword>
<dbReference type="RefSeq" id="WP_183311506.1">
    <property type="nucleotide sequence ID" value="NZ_JACIEW010000005.1"/>
</dbReference>
<dbReference type="Pfam" id="PF10604">
    <property type="entry name" value="Polyketide_cyc2"/>
    <property type="match status" value="1"/>
</dbReference>
<evidence type="ECO:0000313" key="2">
    <source>
        <dbReference type="Proteomes" id="UP000547011"/>
    </source>
</evidence>
<dbReference type="InterPro" id="IPR023393">
    <property type="entry name" value="START-like_dom_sf"/>
</dbReference>
<evidence type="ECO:0000313" key="1">
    <source>
        <dbReference type="EMBL" id="MBB4052757.1"/>
    </source>
</evidence>
<dbReference type="Proteomes" id="UP000547011">
    <property type="component" value="Unassembled WGS sequence"/>
</dbReference>
<name>A0A7W6INA2_9HYPH</name>
<dbReference type="SUPFAM" id="SSF55961">
    <property type="entry name" value="Bet v1-like"/>
    <property type="match status" value="1"/>
</dbReference>
<sequence length="147" mass="16280">MRVEVTTNIEIARPLADVASYAFEPTNAPQWYANIKSVRWRTSPPVAEGSEMDFVAHFLGRELAYTYRVVELTHNRLVMRTAQGPFPMETAYQLQATGPGGTRFCLTNRGEPRGFVGIVAPIVAAAMRAANRKDVAALKRVLESGIR</sequence>
<dbReference type="InterPro" id="IPR019587">
    <property type="entry name" value="Polyketide_cyclase/dehydratase"/>
</dbReference>
<proteinExistence type="predicted"/>
<dbReference type="EMBL" id="JACIEW010000005">
    <property type="protein sequence ID" value="MBB4052757.1"/>
    <property type="molecule type" value="Genomic_DNA"/>
</dbReference>
<comment type="caution">
    <text evidence="1">The sequence shown here is derived from an EMBL/GenBank/DDBJ whole genome shotgun (WGS) entry which is preliminary data.</text>
</comment>
<reference evidence="1 2" key="1">
    <citation type="submission" date="2020-08" db="EMBL/GenBank/DDBJ databases">
        <title>Genomic Encyclopedia of Type Strains, Phase IV (KMG-IV): sequencing the most valuable type-strain genomes for metagenomic binning, comparative biology and taxonomic classification.</title>
        <authorList>
            <person name="Goeker M."/>
        </authorList>
    </citation>
    <scope>NUCLEOTIDE SEQUENCE [LARGE SCALE GENOMIC DNA]</scope>
    <source>
        <strain evidence="1 2">DSM 23447</strain>
    </source>
</reference>
<dbReference type="Gene3D" id="3.30.530.20">
    <property type="match status" value="1"/>
</dbReference>
<evidence type="ECO:0008006" key="3">
    <source>
        <dbReference type="Google" id="ProtNLM"/>
    </source>
</evidence>
<protein>
    <recommendedName>
        <fullName evidence="3">ATPase</fullName>
    </recommendedName>
</protein>
<organism evidence="1 2">
    <name type="scientific">Devosia subaequoris</name>
    <dbReference type="NCBI Taxonomy" id="395930"/>
    <lineage>
        <taxon>Bacteria</taxon>
        <taxon>Pseudomonadati</taxon>
        <taxon>Pseudomonadota</taxon>
        <taxon>Alphaproteobacteria</taxon>
        <taxon>Hyphomicrobiales</taxon>
        <taxon>Devosiaceae</taxon>
        <taxon>Devosia</taxon>
    </lineage>
</organism>
<accession>A0A7W6INA2</accession>
<gene>
    <name evidence="1" type="ORF">GGR20_002405</name>
</gene>